<proteinExistence type="predicted"/>
<sequence>MSGMEAILFVVFSDYINKQIPSRQRATILSFQSMFFSIMMITFFPAVGAISEYRGFKTAFAVIAVLALMLISISTFLMLRGKGVEKKTEQSG</sequence>
<protein>
    <recommendedName>
        <fullName evidence="4">Major Facilitator Superfamily protein</fullName>
    </recommendedName>
</protein>
<name>A0A1M6H7V3_9FIRM</name>
<dbReference type="AlphaFoldDB" id="A0A1M6H7V3"/>
<dbReference type="PANTHER" id="PTHR23530:SF1">
    <property type="entry name" value="PERMEASE, MAJOR FACILITATOR SUPERFAMILY-RELATED"/>
    <property type="match status" value="1"/>
</dbReference>
<dbReference type="EMBL" id="FQZP01000030">
    <property type="protein sequence ID" value="SHJ18260.1"/>
    <property type="molecule type" value="Genomic_DNA"/>
</dbReference>
<evidence type="ECO:0000256" key="1">
    <source>
        <dbReference type="SAM" id="Phobius"/>
    </source>
</evidence>
<feature type="transmembrane region" description="Helical" evidence="1">
    <location>
        <begin position="26"/>
        <end position="47"/>
    </location>
</feature>
<dbReference type="SUPFAM" id="SSF103473">
    <property type="entry name" value="MFS general substrate transporter"/>
    <property type="match status" value="1"/>
</dbReference>
<dbReference type="InterPro" id="IPR036259">
    <property type="entry name" value="MFS_trans_sf"/>
</dbReference>
<accession>A0A1M6H7V3</accession>
<keyword evidence="3" id="KW-1185">Reference proteome</keyword>
<dbReference type="Gene3D" id="1.20.1250.20">
    <property type="entry name" value="MFS general substrate transporter like domains"/>
    <property type="match status" value="1"/>
</dbReference>
<dbReference type="PANTHER" id="PTHR23530">
    <property type="entry name" value="TRANSPORT PROTEIN-RELATED"/>
    <property type="match status" value="1"/>
</dbReference>
<evidence type="ECO:0008006" key="4">
    <source>
        <dbReference type="Google" id="ProtNLM"/>
    </source>
</evidence>
<keyword evidence="1" id="KW-0812">Transmembrane</keyword>
<dbReference type="Proteomes" id="UP000324781">
    <property type="component" value="Unassembled WGS sequence"/>
</dbReference>
<evidence type="ECO:0000313" key="2">
    <source>
        <dbReference type="EMBL" id="SHJ18260.1"/>
    </source>
</evidence>
<organism evidence="2 3">
    <name type="scientific">Thermoclostridium caenicola</name>
    <dbReference type="NCBI Taxonomy" id="659425"/>
    <lineage>
        <taxon>Bacteria</taxon>
        <taxon>Bacillati</taxon>
        <taxon>Bacillota</taxon>
        <taxon>Clostridia</taxon>
        <taxon>Eubacteriales</taxon>
        <taxon>Oscillospiraceae</taxon>
        <taxon>Thermoclostridium</taxon>
    </lineage>
</organism>
<keyword evidence="1" id="KW-0472">Membrane</keyword>
<feature type="transmembrane region" description="Helical" evidence="1">
    <location>
        <begin position="59"/>
        <end position="79"/>
    </location>
</feature>
<dbReference type="InterPro" id="IPR053160">
    <property type="entry name" value="MFS_DHA3_Transporter"/>
</dbReference>
<evidence type="ECO:0000313" key="3">
    <source>
        <dbReference type="Proteomes" id="UP000324781"/>
    </source>
</evidence>
<reference evidence="2 3" key="1">
    <citation type="submission" date="2016-11" db="EMBL/GenBank/DDBJ databases">
        <authorList>
            <person name="Varghese N."/>
            <person name="Submissions S."/>
        </authorList>
    </citation>
    <scope>NUCLEOTIDE SEQUENCE [LARGE SCALE GENOMIC DNA]</scope>
    <source>
        <strain evidence="2 3">DSM 19027</strain>
    </source>
</reference>
<gene>
    <name evidence="2" type="ORF">SAMN05444373_10308</name>
</gene>
<keyword evidence="1" id="KW-1133">Transmembrane helix</keyword>